<proteinExistence type="predicted"/>
<dbReference type="Proteomes" id="UP000026960">
    <property type="component" value="Chromosome 1"/>
</dbReference>
<organism evidence="2">
    <name type="scientific">Oryza barthii</name>
    <dbReference type="NCBI Taxonomy" id="65489"/>
    <lineage>
        <taxon>Eukaryota</taxon>
        <taxon>Viridiplantae</taxon>
        <taxon>Streptophyta</taxon>
        <taxon>Embryophyta</taxon>
        <taxon>Tracheophyta</taxon>
        <taxon>Spermatophyta</taxon>
        <taxon>Magnoliopsida</taxon>
        <taxon>Liliopsida</taxon>
        <taxon>Poales</taxon>
        <taxon>Poaceae</taxon>
        <taxon>BOP clade</taxon>
        <taxon>Oryzoideae</taxon>
        <taxon>Oryzeae</taxon>
        <taxon>Oryzinae</taxon>
        <taxon>Oryza</taxon>
    </lineage>
</organism>
<feature type="region of interest" description="Disordered" evidence="1">
    <location>
        <begin position="24"/>
        <end position="54"/>
    </location>
</feature>
<feature type="region of interest" description="Disordered" evidence="1">
    <location>
        <begin position="72"/>
        <end position="118"/>
    </location>
</feature>
<keyword evidence="3" id="KW-1185">Reference proteome</keyword>
<protein>
    <submittedName>
        <fullName evidence="2">Uncharacterized protein</fullName>
    </submittedName>
</protein>
<dbReference type="EnsemblPlants" id="OBART01G44020.4">
    <property type="protein sequence ID" value="OBART01G44020.4"/>
    <property type="gene ID" value="OBART01G44020"/>
</dbReference>
<reference evidence="2" key="1">
    <citation type="journal article" date="2009" name="Rice">
        <title>De Novo Next Generation Sequencing of Plant Genomes.</title>
        <authorList>
            <person name="Rounsley S."/>
            <person name="Marri P.R."/>
            <person name="Yu Y."/>
            <person name="He R."/>
            <person name="Sisneros N."/>
            <person name="Goicoechea J.L."/>
            <person name="Lee S.J."/>
            <person name="Angelova A."/>
            <person name="Kudrna D."/>
            <person name="Luo M."/>
            <person name="Affourtit J."/>
            <person name="Desany B."/>
            <person name="Knight J."/>
            <person name="Niazi F."/>
            <person name="Egholm M."/>
            <person name="Wing R.A."/>
        </authorList>
    </citation>
    <scope>NUCLEOTIDE SEQUENCE [LARGE SCALE GENOMIC DNA]</scope>
    <source>
        <strain evidence="2">cv. IRGC 105608</strain>
    </source>
</reference>
<reference evidence="2" key="2">
    <citation type="submission" date="2015-03" db="UniProtKB">
        <authorList>
            <consortium name="EnsemblPlants"/>
        </authorList>
    </citation>
    <scope>IDENTIFICATION</scope>
</reference>
<accession>A0A0D3EYQ7</accession>
<feature type="compositionally biased region" description="Gly residues" evidence="1">
    <location>
        <begin position="102"/>
        <end position="112"/>
    </location>
</feature>
<feature type="compositionally biased region" description="Low complexity" evidence="1">
    <location>
        <begin position="39"/>
        <end position="53"/>
    </location>
</feature>
<dbReference type="Gramene" id="OBART01G44020.4">
    <property type="protein sequence ID" value="OBART01G44020.4"/>
    <property type="gene ID" value="OBART01G44020"/>
</dbReference>
<name>A0A0D3EYQ7_9ORYZ</name>
<feature type="region of interest" description="Disordered" evidence="1">
    <location>
        <begin position="146"/>
        <end position="165"/>
    </location>
</feature>
<evidence type="ECO:0000313" key="3">
    <source>
        <dbReference type="Proteomes" id="UP000026960"/>
    </source>
</evidence>
<feature type="compositionally biased region" description="Low complexity" evidence="1">
    <location>
        <begin position="92"/>
        <end position="101"/>
    </location>
</feature>
<evidence type="ECO:0000256" key="1">
    <source>
        <dbReference type="SAM" id="MobiDB-lite"/>
    </source>
</evidence>
<sequence>MPYIDTHYPSNNFVYVMVRPEDARREAAERAGGEGVGGDLPLEGPEAAVGGEEAAAEEVLEGEGEARALDVVGEAGPEEVVDDRRVGGGDAGAEAEGAAHLDGGGRGGGEEVGGPVEESVAVAEEGQGVAEDGVWVGAVVVGGGAAPEVEEEGGEEEQKQKQKRCKCSVHDHAQFICPGS</sequence>
<evidence type="ECO:0000313" key="2">
    <source>
        <dbReference type="EnsemblPlants" id="OBART01G44020.4"/>
    </source>
</evidence>
<dbReference type="AlphaFoldDB" id="A0A0D3EYQ7"/>
<dbReference type="HOGENOM" id="CLU_1498510_0_0_1"/>